<feature type="region of interest" description="Disordered" evidence="1">
    <location>
        <begin position="531"/>
        <end position="579"/>
    </location>
</feature>
<feature type="compositionally biased region" description="Pro residues" evidence="1">
    <location>
        <begin position="241"/>
        <end position="256"/>
    </location>
</feature>
<reference evidence="2 3" key="1">
    <citation type="journal article" date="2016" name="Mol. Biol. Evol.">
        <title>Comparative Genomics of Early-Diverging Mushroom-Forming Fungi Provides Insights into the Origins of Lignocellulose Decay Capabilities.</title>
        <authorList>
            <person name="Nagy L.G."/>
            <person name="Riley R."/>
            <person name="Tritt A."/>
            <person name="Adam C."/>
            <person name="Daum C."/>
            <person name="Floudas D."/>
            <person name="Sun H."/>
            <person name="Yadav J.S."/>
            <person name="Pangilinan J."/>
            <person name="Larsson K.H."/>
            <person name="Matsuura K."/>
            <person name="Barry K."/>
            <person name="Labutti K."/>
            <person name="Kuo R."/>
            <person name="Ohm R.A."/>
            <person name="Bhattacharya S.S."/>
            <person name="Shirouzu T."/>
            <person name="Yoshinaga Y."/>
            <person name="Martin F.M."/>
            <person name="Grigoriev I.V."/>
            <person name="Hibbett D.S."/>
        </authorList>
    </citation>
    <scope>NUCLEOTIDE SEQUENCE [LARGE SCALE GENOMIC DNA]</scope>
    <source>
        <strain evidence="2 3">TUFC12733</strain>
    </source>
</reference>
<feature type="compositionally biased region" description="Pro residues" evidence="1">
    <location>
        <begin position="109"/>
        <end position="127"/>
    </location>
</feature>
<feature type="region of interest" description="Disordered" evidence="1">
    <location>
        <begin position="468"/>
        <end position="495"/>
    </location>
</feature>
<organism evidence="2 3">
    <name type="scientific">Calocera viscosa (strain TUFC12733)</name>
    <dbReference type="NCBI Taxonomy" id="1330018"/>
    <lineage>
        <taxon>Eukaryota</taxon>
        <taxon>Fungi</taxon>
        <taxon>Dikarya</taxon>
        <taxon>Basidiomycota</taxon>
        <taxon>Agaricomycotina</taxon>
        <taxon>Dacrymycetes</taxon>
        <taxon>Dacrymycetales</taxon>
        <taxon>Dacrymycetaceae</taxon>
        <taxon>Calocera</taxon>
    </lineage>
</organism>
<accession>A0A167NRU0</accession>
<dbReference type="Proteomes" id="UP000076738">
    <property type="component" value="Unassembled WGS sequence"/>
</dbReference>
<sequence length="639" mass="68787">MPTFSFFNGSKRKEKRSCSNASQTSSTTSSSGFSSRSATPDLRPPVFPRFVRRGSEPATPPSRPPGIVLYTPIGPSVTGGLSAPLLQSPRLARRGSDNVTTSPRRRVPSPLPISPPRALSPPLPPHPAVASSSSSQRYDTVRAASFKEPRQLYRAPERPRSRSLAIPPQTITPPTISFSAPARPRPPRPPRPDESDDALLAPSPRLLFVGTTAKLPQLDEVWAAFLEEAEEDLDTLSELPNMPPPRPVRPPPPAPPAVNVTMHAGDASISSPQRPTGLVRAFTEPPNRPVPCSFLQEPISLQGTSDLAHKPLTPPRTPAFPRYRVPSLSPLEALDVSLAMSRGITSTGSKSTLASGRLSDASSLSVMSLQDALAYSISLSEFPKPPGLDAVQEETRHRAEVEGDLVELPYLSHLPTPPISPPNLVSIGKTGTVRARASSPTFNQGRIAIPSFGTILDASKDLEEVIPVEDPESSSDESFAMSRFSPSSVDSSAHHRRAFERNDSFSSISSASDVVGDFSDDDADCESTGAYEDLTMHFTPRVPSRSPRSSSDFDESQSPRSSFEDDEPRSLKRTTIRPMPAPQVAVTKERMQMDLPAVPFSTNTDIGPVTPKMSTGRSPSLFHVGWSPAPGTVEYGYAV</sequence>
<feature type="region of interest" description="Disordered" evidence="1">
    <location>
        <begin position="236"/>
        <end position="324"/>
    </location>
</feature>
<name>A0A167NRU0_CALVF</name>
<evidence type="ECO:0000313" key="2">
    <source>
        <dbReference type="EMBL" id="KZO97999.1"/>
    </source>
</evidence>
<proteinExistence type="predicted"/>
<feature type="region of interest" description="Disordered" evidence="1">
    <location>
        <begin position="1"/>
        <end position="201"/>
    </location>
</feature>
<evidence type="ECO:0000256" key="1">
    <source>
        <dbReference type="SAM" id="MobiDB-lite"/>
    </source>
</evidence>
<keyword evidence="3" id="KW-1185">Reference proteome</keyword>
<dbReference type="OrthoDB" id="10474239at2759"/>
<evidence type="ECO:0000313" key="3">
    <source>
        <dbReference type="Proteomes" id="UP000076738"/>
    </source>
</evidence>
<feature type="compositionally biased region" description="Low complexity" evidence="1">
    <location>
        <begin position="540"/>
        <end position="561"/>
    </location>
</feature>
<dbReference type="AlphaFoldDB" id="A0A167NRU0"/>
<feature type="compositionally biased region" description="Low complexity" evidence="1">
    <location>
        <begin position="18"/>
        <end position="37"/>
    </location>
</feature>
<feature type="compositionally biased region" description="Low complexity" evidence="1">
    <location>
        <begin position="166"/>
        <end position="182"/>
    </location>
</feature>
<gene>
    <name evidence="2" type="ORF">CALVIDRAFT_50597</name>
</gene>
<dbReference type="EMBL" id="KV417277">
    <property type="protein sequence ID" value="KZO97999.1"/>
    <property type="molecule type" value="Genomic_DNA"/>
</dbReference>
<feature type="compositionally biased region" description="Basic and acidic residues" evidence="1">
    <location>
        <begin position="145"/>
        <end position="160"/>
    </location>
</feature>
<protein>
    <submittedName>
        <fullName evidence="2">Uncharacterized protein</fullName>
    </submittedName>
</protein>